<feature type="compositionally biased region" description="Acidic residues" evidence="1">
    <location>
        <begin position="1"/>
        <end position="50"/>
    </location>
</feature>
<organism evidence="2 3">
    <name type="scientific">Nezara viridula</name>
    <name type="common">Southern green stink bug</name>
    <name type="synonym">Cimex viridulus</name>
    <dbReference type="NCBI Taxonomy" id="85310"/>
    <lineage>
        <taxon>Eukaryota</taxon>
        <taxon>Metazoa</taxon>
        <taxon>Ecdysozoa</taxon>
        <taxon>Arthropoda</taxon>
        <taxon>Hexapoda</taxon>
        <taxon>Insecta</taxon>
        <taxon>Pterygota</taxon>
        <taxon>Neoptera</taxon>
        <taxon>Paraneoptera</taxon>
        <taxon>Hemiptera</taxon>
        <taxon>Heteroptera</taxon>
        <taxon>Panheteroptera</taxon>
        <taxon>Pentatomomorpha</taxon>
        <taxon>Pentatomoidea</taxon>
        <taxon>Pentatomidae</taxon>
        <taxon>Pentatominae</taxon>
        <taxon>Nezara</taxon>
    </lineage>
</organism>
<reference evidence="2" key="1">
    <citation type="submission" date="2022-01" db="EMBL/GenBank/DDBJ databases">
        <authorList>
            <person name="King R."/>
        </authorList>
    </citation>
    <scope>NUCLEOTIDE SEQUENCE</scope>
</reference>
<evidence type="ECO:0000256" key="1">
    <source>
        <dbReference type="SAM" id="MobiDB-lite"/>
    </source>
</evidence>
<feature type="region of interest" description="Disordered" evidence="1">
    <location>
        <begin position="1"/>
        <end position="101"/>
    </location>
</feature>
<dbReference type="AlphaFoldDB" id="A0A9P0E7E9"/>
<dbReference type="Proteomes" id="UP001152798">
    <property type="component" value="Chromosome 2"/>
</dbReference>
<dbReference type="EMBL" id="OV725078">
    <property type="protein sequence ID" value="CAH1393637.1"/>
    <property type="molecule type" value="Genomic_DNA"/>
</dbReference>
<protein>
    <submittedName>
        <fullName evidence="2">Uncharacterized protein</fullName>
    </submittedName>
</protein>
<name>A0A9P0E7E9_NEZVI</name>
<accession>A0A9P0E7E9</accession>
<feature type="compositionally biased region" description="Polar residues" evidence="1">
    <location>
        <begin position="60"/>
        <end position="73"/>
    </location>
</feature>
<evidence type="ECO:0000313" key="3">
    <source>
        <dbReference type="Proteomes" id="UP001152798"/>
    </source>
</evidence>
<gene>
    <name evidence="2" type="ORF">NEZAVI_LOCUS4269</name>
</gene>
<evidence type="ECO:0000313" key="2">
    <source>
        <dbReference type="EMBL" id="CAH1393637.1"/>
    </source>
</evidence>
<keyword evidence="3" id="KW-1185">Reference proteome</keyword>
<proteinExistence type="predicted"/>
<sequence>MCKDDEDPALTEDLVEESDISSDDEVEEREDGSETEQEAESSSEEEDEELSHELRVGQLQRRSQLSSGLQTSLKMPLKRFLPADDHQASPTSNPPRGPDAVIDCGNWKTSALELLLLCLIGSPRPNIENPLPRPMQG</sequence>